<dbReference type="InterPro" id="IPR013154">
    <property type="entry name" value="ADH-like_N"/>
</dbReference>
<dbReference type="InterPro" id="IPR011032">
    <property type="entry name" value="GroES-like_sf"/>
</dbReference>
<dbReference type="Gene3D" id="3.90.180.10">
    <property type="entry name" value="Medium-chain alcohol dehydrogenases, catalytic domain"/>
    <property type="match status" value="1"/>
</dbReference>
<dbReference type="InterPro" id="IPR013149">
    <property type="entry name" value="ADH-like_C"/>
</dbReference>
<sequence length="332" mass="36082">MKAFVHEGINGLEGTKYQEMEDKSPNAGEVKVKLNYAGLNHRDLFVLERHKESDPALIIGSDGAGIIEEVGEGVNTVSVGDEVVIDAALGWHKKSDAPPAGFQLIGLPGHGTFAEYITVPADNVEPKPEHLTWEEAGVLPLAGLTAYRALFTRAKVQSGDTVLLPGVGSGAVTYLLLFAKAIGARVIVTSRSEYKRNKALELGADLAIDSNEKDWERSLQNETVDIAIETVGAATFNKTLDQLRKGGTLVTFGASAGDQVTINIRKFFYGQYNLLGTTMGSHEEFKEMLQLVNKYNIKPVMDKVYPLSETTQAMQRLNESEQFGKIGIEING</sequence>
<dbReference type="SUPFAM" id="SSF50129">
    <property type="entry name" value="GroES-like"/>
    <property type="match status" value="1"/>
</dbReference>
<dbReference type="AlphaFoldDB" id="A0A6I5A4D0"/>
<dbReference type="PANTHER" id="PTHR45033:SF3">
    <property type="entry name" value="DEHYDROGENASE, PUTATIVE (AFU_ORTHOLOGUE AFUA_2G13270)-RELATED"/>
    <property type="match status" value="1"/>
</dbReference>
<dbReference type="Pfam" id="PF08240">
    <property type="entry name" value="ADH_N"/>
    <property type="match status" value="1"/>
</dbReference>
<dbReference type="Proteomes" id="UP000468638">
    <property type="component" value="Unassembled WGS sequence"/>
</dbReference>
<dbReference type="InterPro" id="IPR036291">
    <property type="entry name" value="NAD(P)-bd_dom_sf"/>
</dbReference>
<dbReference type="OrthoDB" id="9787435at2"/>
<feature type="domain" description="Enoyl reductase (ER)" evidence="1">
    <location>
        <begin position="11"/>
        <end position="328"/>
    </location>
</feature>
<name>A0A6I5A4D0_9BACI</name>
<proteinExistence type="predicted"/>
<dbReference type="RefSeq" id="WP_160847222.1">
    <property type="nucleotide sequence ID" value="NZ_WMEQ01000014.1"/>
</dbReference>
<evidence type="ECO:0000313" key="2">
    <source>
        <dbReference type="EMBL" id="MYL35178.1"/>
    </source>
</evidence>
<dbReference type="SUPFAM" id="SSF51735">
    <property type="entry name" value="NAD(P)-binding Rossmann-fold domains"/>
    <property type="match status" value="1"/>
</dbReference>
<dbReference type="InterPro" id="IPR020843">
    <property type="entry name" value="ER"/>
</dbReference>
<reference evidence="2 3" key="1">
    <citation type="submission" date="2019-11" db="EMBL/GenBank/DDBJ databases">
        <title>Genome sequences of 17 halophilic strains isolated from different environments.</title>
        <authorList>
            <person name="Furrow R.E."/>
        </authorList>
    </citation>
    <scope>NUCLEOTIDE SEQUENCE [LARGE SCALE GENOMIC DNA]</scope>
    <source>
        <strain evidence="2 3">22514_16_FS</strain>
    </source>
</reference>
<gene>
    <name evidence="2" type="ORF">GLW05_16485</name>
</gene>
<protein>
    <submittedName>
        <fullName evidence="2">Zinc-binding dehydrogenase</fullName>
    </submittedName>
</protein>
<accession>A0A6I5A4D0</accession>
<comment type="caution">
    <text evidence="2">The sequence shown here is derived from an EMBL/GenBank/DDBJ whole genome shotgun (WGS) entry which is preliminary data.</text>
</comment>
<organism evidence="2 3">
    <name type="scientific">Pontibacillus yanchengensis</name>
    <dbReference type="NCBI Taxonomy" id="462910"/>
    <lineage>
        <taxon>Bacteria</taxon>
        <taxon>Bacillati</taxon>
        <taxon>Bacillota</taxon>
        <taxon>Bacilli</taxon>
        <taxon>Bacillales</taxon>
        <taxon>Bacillaceae</taxon>
        <taxon>Pontibacillus</taxon>
    </lineage>
</organism>
<dbReference type="Gene3D" id="3.40.50.720">
    <property type="entry name" value="NAD(P)-binding Rossmann-like Domain"/>
    <property type="match status" value="1"/>
</dbReference>
<evidence type="ECO:0000259" key="1">
    <source>
        <dbReference type="SMART" id="SM00829"/>
    </source>
</evidence>
<dbReference type="PANTHER" id="PTHR45033">
    <property type="match status" value="1"/>
</dbReference>
<evidence type="ECO:0000313" key="3">
    <source>
        <dbReference type="Proteomes" id="UP000468638"/>
    </source>
</evidence>
<dbReference type="Pfam" id="PF00107">
    <property type="entry name" value="ADH_zinc_N"/>
    <property type="match status" value="1"/>
</dbReference>
<dbReference type="InterPro" id="IPR052711">
    <property type="entry name" value="Zinc_ADH-like"/>
</dbReference>
<dbReference type="GO" id="GO:0016491">
    <property type="term" value="F:oxidoreductase activity"/>
    <property type="evidence" value="ECO:0007669"/>
    <property type="project" value="InterPro"/>
</dbReference>
<dbReference type="SMART" id="SM00829">
    <property type="entry name" value="PKS_ER"/>
    <property type="match status" value="1"/>
</dbReference>
<dbReference type="EMBL" id="WMEQ01000014">
    <property type="protein sequence ID" value="MYL35178.1"/>
    <property type="molecule type" value="Genomic_DNA"/>
</dbReference>